<dbReference type="Proteomes" id="UP000092582">
    <property type="component" value="Chromosome 1"/>
</dbReference>
<dbReference type="InterPro" id="IPR007263">
    <property type="entry name" value="DCC1-like"/>
</dbReference>
<accession>A0A1B1BH65</accession>
<protein>
    <submittedName>
        <fullName evidence="1">Thiol-disulfide oxidoreductase</fullName>
    </submittedName>
</protein>
<keyword evidence="2" id="KW-1185">Reference proteome</keyword>
<name>A0A1B1BH65_9MICO</name>
<dbReference type="PATRIC" id="fig|670052.7.peg.1034"/>
<dbReference type="STRING" id="670052.PA27867_0998"/>
<dbReference type="Pfam" id="PF04134">
    <property type="entry name" value="DCC1-like"/>
    <property type="match status" value="1"/>
</dbReference>
<dbReference type="EMBL" id="CP016282">
    <property type="protein sequence ID" value="ANP71965.1"/>
    <property type="molecule type" value="Genomic_DNA"/>
</dbReference>
<organism evidence="1 2">
    <name type="scientific">Cryobacterium arcticum</name>
    <dbReference type="NCBI Taxonomy" id="670052"/>
    <lineage>
        <taxon>Bacteria</taxon>
        <taxon>Bacillati</taxon>
        <taxon>Actinomycetota</taxon>
        <taxon>Actinomycetes</taxon>
        <taxon>Micrococcales</taxon>
        <taxon>Microbacteriaceae</taxon>
        <taxon>Cryobacterium</taxon>
    </lineage>
</organism>
<dbReference type="RefSeq" id="WP_066594089.1">
    <property type="nucleotide sequence ID" value="NZ_CP016282.1"/>
</dbReference>
<gene>
    <name evidence="1" type="ORF">PA27867_0998</name>
</gene>
<dbReference type="KEGG" id="cart:PA27867_0998"/>
<dbReference type="OrthoDB" id="9813713at2"/>
<dbReference type="AlphaFoldDB" id="A0A1B1BH65"/>
<evidence type="ECO:0000313" key="1">
    <source>
        <dbReference type="EMBL" id="ANP71965.1"/>
    </source>
</evidence>
<reference evidence="1 2" key="1">
    <citation type="submission" date="2016-06" db="EMBL/GenBank/DDBJ databases">
        <title>Genome sequencing of Cryobacterium arcticum PAMC 27867.</title>
        <authorList>
            <person name="Lee J."/>
            <person name="Kim O.-S."/>
        </authorList>
    </citation>
    <scope>NUCLEOTIDE SEQUENCE [LARGE SCALE GENOMIC DNA]</scope>
    <source>
        <strain evidence="1 2">PAMC 27867</strain>
    </source>
</reference>
<sequence>MPSIPRDPPATLIFDGDCGFCTTAVLWLQRTLPRVPATAPFQWTDLSRYGLDEAQARSRVWFVTGGRRYGGAAAVAAILRGQPIRALRVLGTLATLPPWSWAAEAGYRVVARYRYRLPGGTPACRLPSAS</sequence>
<evidence type="ECO:0000313" key="2">
    <source>
        <dbReference type="Proteomes" id="UP000092582"/>
    </source>
</evidence>
<proteinExistence type="predicted"/>
<dbReference type="GO" id="GO:0015035">
    <property type="term" value="F:protein-disulfide reductase activity"/>
    <property type="evidence" value="ECO:0007669"/>
    <property type="project" value="InterPro"/>
</dbReference>